<comment type="subcellular location">
    <subcellularLocation>
        <location evidence="1 11">Cell membrane</location>
        <topology evidence="1 11">Multi-pass membrane protein</topology>
    </subcellularLocation>
</comment>
<comment type="caution">
    <text evidence="12">The sequence shown here is derived from an EMBL/GenBank/DDBJ whole genome shotgun (WGS) entry which is preliminary data.</text>
</comment>
<evidence type="ECO:0000256" key="7">
    <source>
        <dbReference type="ARBA" id="ARBA00023136"/>
    </source>
</evidence>
<dbReference type="RefSeq" id="WP_001011694.1">
    <property type="nucleotide sequence ID" value="NZ_AHNR02000028.1"/>
</dbReference>
<evidence type="ECO:0000313" key="13">
    <source>
        <dbReference type="Proteomes" id="UP000001340"/>
    </source>
</evidence>
<protein>
    <recommendedName>
        <fullName evidence="11">Fluoride-specific ion channel FluC</fullName>
    </recommendedName>
</protein>
<keyword evidence="7 11" id="KW-0472">Membrane</keyword>
<keyword evidence="11" id="KW-0479">Metal-binding</keyword>
<dbReference type="InterPro" id="IPR003691">
    <property type="entry name" value="FluC"/>
</dbReference>
<dbReference type="PANTHER" id="PTHR28259:SF1">
    <property type="entry name" value="FLUORIDE EXPORT PROTEIN 1-RELATED"/>
    <property type="match status" value="1"/>
</dbReference>
<evidence type="ECO:0000313" key="12">
    <source>
        <dbReference type="EMBL" id="EKR55642.1"/>
    </source>
</evidence>
<dbReference type="GO" id="GO:0046872">
    <property type="term" value="F:metal ion binding"/>
    <property type="evidence" value="ECO:0007669"/>
    <property type="project" value="UniProtKB-KW"/>
</dbReference>
<comment type="catalytic activity">
    <reaction evidence="10">
        <text>fluoride(in) = fluoride(out)</text>
        <dbReference type="Rhea" id="RHEA:76159"/>
        <dbReference type="ChEBI" id="CHEBI:17051"/>
    </reaction>
    <physiologicalReaction direction="left-to-right" evidence="10">
        <dbReference type="Rhea" id="RHEA:76160"/>
    </physiologicalReaction>
</comment>
<feature type="transmembrane region" description="Helical" evidence="11">
    <location>
        <begin position="36"/>
        <end position="58"/>
    </location>
</feature>
<evidence type="ECO:0000256" key="10">
    <source>
        <dbReference type="ARBA" id="ARBA00035585"/>
    </source>
</evidence>
<dbReference type="Proteomes" id="UP000001340">
    <property type="component" value="Unassembled WGS sequence"/>
</dbReference>
<keyword evidence="8 11" id="KW-0407">Ion channel</keyword>
<name>A0A0E2D6H6_LEPIR</name>
<evidence type="ECO:0000256" key="9">
    <source>
        <dbReference type="ARBA" id="ARBA00035120"/>
    </source>
</evidence>
<reference evidence="12 13" key="1">
    <citation type="submission" date="2012-10" db="EMBL/GenBank/DDBJ databases">
        <authorList>
            <person name="Harkins D.M."/>
            <person name="Durkin A.S."/>
            <person name="Brinkac L.M."/>
            <person name="Haft D.H."/>
            <person name="Selengut J.D."/>
            <person name="Sanka R."/>
            <person name="DePew J."/>
            <person name="Purushe J."/>
            <person name="Chanthongthip A."/>
            <person name="Lattana O."/>
            <person name="Phetsouvanh R."/>
            <person name="Newton P.N."/>
            <person name="Vinetz J.M."/>
            <person name="Sutton G.G."/>
            <person name="Nierman W.C."/>
            <person name="Fouts D.E."/>
        </authorList>
    </citation>
    <scope>NUCLEOTIDE SEQUENCE [LARGE SCALE GENOMIC DNA]</scope>
    <source>
        <strain evidence="12 13">UI 12758</strain>
    </source>
</reference>
<sequence length="127" mass="14204">MNFSKNLLLIAFGGAIGSIFRYLLQYWFGNVLGYSLPWGTLTANLFGSFLIGVVYAISDRFPLFDPQWKFLLASGFCGGFTTFSTFSYETFQMLKSGHYILFLGYICLSVVGGIGFAFAGVWMIKNF</sequence>
<dbReference type="EMBL" id="AHNR02000028">
    <property type="protein sequence ID" value="EKR55642.1"/>
    <property type="molecule type" value="Genomic_DNA"/>
</dbReference>
<evidence type="ECO:0000256" key="3">
    <source>
        <dbReference type="ARBA" id="ARBA00022519"/>
    </source>
</evidence>
<comment type="similarity">
    <text evidence="9 11">Belongs to the fluoride channel Fluc/FEX (TC 1.A.43) family.</text>
</comment>
<dbReference type="AlphaFoldDB" id="A0A0E2D6H6"/>
<dbReference type="PANTHER" id="PTHR28259">
    <property type="entry name" value="FLUORIDE EXPORT PROTEIN 1-RELATED"/>
    <property type="match status" value="1"/>
</dbReference>
<accession>A0A0E2D6H6</accession>
<comment type="activity regulation">
    <text evidence="11">Na(+) is not transported, but it plays an essential structural role and its presence is essential for fluoride channel function.</text>
</comment>
<keyword evidence="3" id="KW-0997">Cell inner membrane</keyword>
<dbReference type="GO" id="GO:0140114">
    <property type="term" value="P:cellular detoxification of fluoride"/>
    <property type="evidence" value="ECO:0007669"/>
    <property type="project" value="UniProtKB-UniRule"/>
</dbReference>
<dbReference type="NCBIfam" id="TIGR00494">
    <property type="entry name" value="crcB"/>
    <property type="match status" value="1"/>
</dbReference>
<keyword evidence="11" id="KW-0915">Sodium</keyword>
<proteinExistence type="inferred from homology"/>
<keyword evidence="2 11" id="KW-1003">Cell membrane</keyword>
<keyword evidence="11" id="KW-0813">Transport</keyword>
<feature type="binding site" evidence="11">
    <location>
        <position position="81"/>
    </location>
    <ligand>
        <name>Na(+)</name>
        <dbReference type="ChEBI" id="CHEBI:29101"/>
        <note>structural</note>
    </ligand>
</feature>
<gene>
    <name evidence="11 12" type="primary">crcB</name>
    <name evidence="11" type="synonym">fluC</name>
    <name evidence="12" type="ORF">LEP1GSC105_2500</name>
</gene>
<feature type="transmembrane region" description="Helical" evidence="11">
    <location>
        <begin position="7"/>
        <end position="24"/>
    </location>
</feature>
<dbReference type="GO" id="GO:0062054">
    <property type="term" value="F:fluoride channel activity"/>
    <property type="evidence" value="ECO:0007669"/>
    <property type="project" value="UniProtKB-UniRule"/>
</dbReference>
<dbReference type="Pfam" id="PF02537">
    <property type="entry name" value="CRCB"/>
    <property type="match status" value="1"/>
</dbReference>
<evidence type="ECO:0000256" key="1">
    <source>
        <dbReference type="ARBA" id="ARBA00004651"/>
    </source>
</evidence>
<evidence type="ECO:0000256" key="8">
    <source>
        <dbReference type="ARBA" id="ARBA00023303"/>
    </source>
</evidence>
<evidence type="ECO:0000256" key="2">
    <source>
        <dbReference type="ARBA" id="ARBA00022475"/>
    </source>
</evidence>
<evidence type="ECO:0000256" key="4">
    <source>
        <dbReference type="ARBA" id="ARBA00022692"/>
    </source>
</evidence>
<feature type="transmembrane region" description="Helical" evidence="11">
    <location>
        <begin position="70"/>
        <end position="88"/>
    </location>
</feature>
<evidence type="ECO:0000256" key="5">
    <source>
        <dbReference type="ARBA" id="ARBA00022989"/>
    </source>
</evidence>
<dbReference type="GO" id="GO:0005886">
    <property type="term" value="C:plasma membrane"/>
    <property type="evidence" value="ECO:0007669"/>
    <property type="project" value="UniProtKB-SubCell"/>
</dbReference>
<organism evidence="12 13">
    <name type="scientific">Leptospira interrogans str. UI 12758</name>
    <dbReference type="NCBI Taxonomy" id="1049938"/>
    <lineage>
        <taxon>Bacteria</taxon>
        <taxon>Pseudomonadati</taxon>
        <taxon>Spirochaetota</taxon>
        <taxon>Spirochaetia</taxon>
        <taxon>Leptospirales</taxon>
        <taxon>Leptospiraceae</taxon>
        <taxon>Leptospira</taxon>
    </lineage>
</organism>
<comment type="function">
    <text evidence="11">Fluoride-specific ion channel. Important for reducing fluoride concentration in the cell, thus reducing its toxicity.</text>
</comment>
<feature type="binding site" evidence="11">
    <location>
        <position position="78"/>
    </location>
    <ligand>
        <name>Na(+)</name>
        <dbReference type="ChEBI" id="CHEBI:29101"/>
        <note>structural</note>
    </ligand>
</feature>
<feature type="transmembrane region" description="Helical" evidence="11">
    <location>
        <begin position="100"/>
        <end position="124"/>
    </location>
</feature>
<keyword evidence="4 11" id="KW-0812">Transmembrane</keyword>
<keyword evidence="6 11" id="KW-0406">Ion transport</keyword>
<evidence type="ECO:0000256" key="6">
    <source>
        <dbReference type="ARBA" id="ARBA00023065"/>
    </source>
</evidence>
<keyword evidence="5 11" id="KW-1133">Transmembrane helix</keyword>
<dbReference type="HAMAP" id="MF_00454">
    <property type="entry name" value="FluC"/>
    <property type="match status" value="1"/>
</dbReference>
<evidence type="ECO:0000256" key="11">
    <source>
        <dbReference type="HAMAP-Rule" id="MF_00454"/>
    </source>
</evidence>